<evidence type="ECO:0000256" key="2">
    <source>
        <dbReference type="ARBA" id="ARBA00022643"/>
    </source>
</evidence>
<organism evidence="6 7">
    <name type="scientific">Kitasatospora albolonga</name>
    <dbReference type="NCBI Taxonomy" id="68173"/>
    <lineage>
        <taxon>Bacteria</taxon>
        <taxon>Bacillati</taxon>
        <taxon>Actinomycetota</taxon>
        <taxon>Actinomycetes</taxon>
        <taxon>Kitasatosporales</taxon>
        <taxon>Streptomycetaceae</taxon>
        <taxon>Kitasatospora</taxon>
    </lineage>
</organism>
<evidence type="ECO:0000313" key="6">
    <source>
        <dbReference type="EMBL" id="ARF76638.1"/>
    </source>
</evidence>
<keyword evidence="7" id="KW-1185">Reference proteome</keyword>
<keyword evidence="1" id="KW-0285">Flavoprotein</keyword>
<dbReference type="InterPro" id="IPR036661">
    <property type="entry name" value="Luciferase-like_sf"/>
</dbReference>
<feature type="domain" description="Luciferase-like" evidence="5">
    <location>
        <begin position="13"/>
        <end position="244"/>
    </location>
</feature>
<dbReference type="Pfam" id="PF00296">
    <property type="entry name" value="Bac_luciferase"/>
    <property type="match status" value="1"/>
</dbReference>
<evidence type="ECO:0000256" key="1">
    <source>
        <dbReference type="ARBA" id="ARBA00022630"/>
    </source>
</evidence>
<dbReference type="AlphaFoldDB" id="A0ABC8C3B6"/>
<dbReference type="KEGG" id="kab:B7C62_33405"/>
<dbReference type="PANTHER" id="PTHR42847">
    <property type="entry name" value="ALKANESULFONATE MONOOXYGENASE"/>
    <property type="match status" value="1"/>
</dbReference>
<evidence type="ECO:0000313" key="7">
    <source>
        <dbReference type="Proteomes" id="UP000192251"/>
    </source>
</evidence>
<name>A0ABC8C3B6_9ACTN</name>
<dbReference type="PANTHER" id="PTHR42847:SF4">
    <property type="entry name" value="ALKANESULFONATE MONOOXYGENASE-RELATED"/>
    <property type="match status" value="1"/>
</dbReference>
<sequence length="300" mass="32518">MSGLRHGVVLLPEHPWARARELWSRAEEFGFDHAWTYDHLSWRTLRGGPWFGTVPTLTAAATATSRIRLGTLVTGPAFRHPVTFAKELTTLDDISRGRIVCGLGAGAGGHDEEVLGAKPPSPVQRAERFEEFVELTDLLLRSPVTDYPGRYFTAVDAHTVPGCVQRPRVPFAVAATGPRGLRLAARYADIWVTAGRPGWGEPARYDRAVPRLAGQLRALEEACAAAGRDPATVRRLVVTGAMIRGVSDSASAYQDACGLFEAAGFTDVVSHWPRDGFPYQGRIEVLEDIARTVLTPGGAP</sequence>
<protein>
    <submittedName>
        <fullName evidence="6">Luciferase</fullName>
    </submittedName>
</protein>
<reference evidence="6 7" key="1">
    <citation type="submission" date="2017-04" db="EMBL/GenBank/DDBJ databases">
        <title>The complete genome sequence of Streptomyces albolongus YIM 101047, the producer of novel bafilomycins and novel odoriferous sesquiterpenoids.</title>
        <authorList>
            <person name="Yin M."/>
            <person name="Jiang Y."/>
        </authorList>
    </citation>
    <scope>NUCLEOTIDE SEQUENCE [LARGE SCALE GENOMIC DNA]</scope>
    <source>
        <strain evidence="6 7">YIM 101047</strain>
    </source>
</reference>
<keyword evidence="3" id="KW-0560">Oxidoreductase</keyword>
<evidence type="ECO:0000256" key="3">
    <source>
        <dbReference type="ARBA" id="ARBA00023002"/>
    </source>
</evidence>
<keyword evidence="2" id="KW-0288">FMN</keyword>
<gene>
    <name evidence="6" type="ORF">B7C62_33405</name>
</gene>
<dbReference type="InterPro" id="IPR011251">
    <property type="entry name" value="Luciferase-like_dom"/>
</dbReference>
<evidence type="ECO:0000259" key="5">
    <source>
        <dbReference type="Pfam" id="PF00296"/>
    </source>
</evidence>
<dbReference type="SUPFAM" id="SSF51679">
    <property type="entry name" value="Bacterial luciferase-like"/>
    <property type="match status" value="1"/>
</dbReference>
<accession>A0ABC8C3B6</accession>
<keyword evidence="4" id="KW-0503">Monooxygenase</keyword>
<dbReference type="Gene3D" id="3.20.20.30">
    <property type="entry name" value="Luciferase-like domain"/>
    <property type="match status" value="1"/>
</dbReference>
<evidence type="ECO:0000256" key="4">
    <source>
        <dbReference type="ARBA" id="ARBA00023033"/>
    </source>
</evidence>
<dbReference type="InterPro" id="IPR050172">
    <property type="entry name" value="SsuD_RutA_monooxygenase"/>
</dbReference>
<dbReference type="GO" id="GO:0004497">
    <property type="term" value="F:monooxygenase activity"/>
    <property type="evidence" value="ECO:0007669"/>
    <property type="project" value="UniProtKB-KW"/>
</dbReference>
<proteinExistence type="predicted"/>
<dbReference type="Proteomes" id="UP000192251">
    <property type="component" value="Chromosome"/>
</dbReference>
<dbReference type="EMBL" id="CP020563">
    <property type="protein sequence ID" value="ARF76638.1"/>
    <property type="molecule type" value="Genomic_DNA"/>
</dbReference>